<organism evidence="8 9">
    <name type="scientific">Geoanaerobacter pelophilus</name>
    <dbReference type="NCBI Taxonomy" id="60036"/>
    <lineage>
        <taxon>Bacteria</taxon>
        <taxon>Pseudomonadati</taxon>
        <taxon>Thermodesulfobacteriota</taxon>
        <taxon>Desulfuromonadia</taxon>
        <taxon>Geobacterales</taxon>
        <taxon>Geobacteraceae</taxon>
        <taxon>Geoanaerobacter</taxon>
    </lineage>
</organism>
<keyword evidence="1" id="KW-0408">Iron</keyword>
<accession>A0ABQ0MH85</accession>
<evidence type="ECO:0000256" key="5">
    <source>
        <dbReference type="PROSITE-ProRule" id="PRU01024"/>
    </source>
</evidence>
<dbReference type="InterPro" id="IPR030390">
    <property type="entry name" value="MeTrfase_TrmA_AS"/>
</dbReference>
<comment type="caution">
    <text evidence="8">The sequence shown here is derived from an EMBL/GenBank/DDBJ whole genome shotgun (WGS) entry which is preliminary data.</text>
</comment>
<keyword evidence="4 5" id="KW-0949">S-adenosyl-L-methionine</keyword>
<dbReference type="Gene3D" id="2.40.50.140">
    <property type="entry name" value="Nucleic acid-binding proteins"/>
    <property type="match status" value="1"/>
</dbReference>
<feature type="binding site" evidence="5">
    <location>
        <position position="370"/>
    </location>
    <ligand>
        <name>S-adenosyl-L-methionine</name>
        <dbReference type="ChEBI" id="CHEBI:59789"/>
    </ligand>
</feature>
<reference evidence="9" key="2">
    <citation type="submission" date="2017-05" db="EMBL/GenBank/DDBJ databases">
        <title>Draft genome sequence of Geobacter pelophilus, a iron(III)-reducing bacteria.</title>
        <authorList>
            <person name="Aoyagi T."/>
            <person name="Koike H."/>
            <person name="Morita T."/>
            <person name="Sato Y."/>
            <person name="Habe H."/>
            <person name="Hori T."/>
        </authorList>
    </citation>
    <scope>NUCLEOTIDE SEQUENCE [LARGE SCALE GENOMIC DNA]</scope>
    <source>
        <strain evidence="9">Drf2</strain>
    </source>
</reference>
<dbReference type="GO" id="GO:0032259">
    <property type="term" value="P:methylation"/>
    <property type="evidence" value="ECO:0007669"/>
    <property type="project" value="UniProtKB-KW"/>
</dbReference>
<dbReference type="Pfam" id="PF05958">
    <property type="entry name" value="tRNA_U5-meth_tr"/>
    <property type="match status" value="1"/>
</dbReference>
<evidence type="ECO:0000256" key="2">
    <source>
        <dbReference type="ARBA" id="ARBA00022603"/>
    </source>
</evidence>
<sequence>MAEAVIEIERLCYGGAGFGRIDGKACFVPLTAPGDRARVRVVKEKRSFAEAEVVELLEPSPLRTLPPCPYFGVCGGCDWQHLPYEEQLKQKGEIFADTLGRIGKVPRELVLPVSPSPECYGYRSRIQLKLARKEGAPMLGFFKRGSHEVVDLAFGCALAAPVLNRLLAEIRGLLPRLPQLEGIPQVDLAMGDDGDTIAVFHFRGKDAALLVDRLLAARQELPSAAGVYVKSGEKGEMHYVFGADSLSYGVPAGLFPGSREMRLRFSRGGFSQVNYRQNLELIRTVGEWGALQVGARVLDLYCGNGNISVPIAPLVREVVGVEGYAPSIADAAANAEGNSVSNASYQVGDAALSVRRLAKRKEKFDLVILDPPRAGAEAAGDLAYLAPERILYVSCDPSTLARDLAQLCGAGYRVERSKPVDMFPQTYHVESVTELIRR</sequence>
<dbReference type="PROSITE" id="PS01231">
    <property type="entry name" value="TRMA_2"/>
    <property type="match status" value="1"/>
</dbReference>
<evidence type="ECO:0000256" key="3">
    <source>
        <dbReference type="ARBA" id="ARBA00022679"/>
    </source>
</evidence>
<evidence type="ECO:0000256" key="6">
    <source>
        <dbReference type="PROSITE-ProRule" id="PRU10015"/>
    </source>
</evidence>
<gene>
    <name evidence="8" type="ORF">GPEL0_01r1830</name>
</gene>
<dbReference type="GO" id="GO:0008168">
    <property type="term" value="F:methyltransferase activity"/>
    <property type="evidence" value="ECO:0007669"/>
    <property type="project" value="UniProtKB-KW"/>
</dbReference>
<keyword evidence="1" id="KW-0004">4Fe-4S</keyword>
<feature type="active site" description="Nucleophile" evidence="5">
    <location>
        <position position="395"/>
    </location>
</feature>
<evidence type="ECO:0000256" key="4">
    <source>
        <dbReference type="ARBA" id="ARBA00022691"/>
    </source>
</evidence>
<evidence type="ECO:0000259" key="7">
    <source>
        <dbReference type="PROSITE" id="PS50926"/>
    </source>
</evidence>
<dbReference type="InterPro" id="IPR029063">
    <property type="entry name" value="SAM-dependent_MTases_sf"/>
</dbReference>
<keyword evidence="1" id="KW-0411">Iron-sulfur</keyword>
<keyword evidence="9" id="KW-1185">Reference proteome</keyword>
<dbReference type="SUPFAM" id="SSF53335">
    <property type="entry name" value="S-adenosyl-L-methionine-dependent methyltransferases"/>
    <property type="match status" value="1"/>
</dbReference>
<dbReference type="PROSITE" id="PS01230">
    <property type="entry name" value="TRMA_1"/>
    <property type="match status" value="1"/>
</dbReference>
<name>A0ABQ0MH85_9BACT</name>
<dbReference type="PROSITE" id="PS51687">
    <property type="entry name" value="SAM_MT_RNA_M5U"/>
    <property type="match status" value="1"/>
</dbReference>
<feature type="binding site" evidence="5">
    <location>
        <position position="301"/>
    </location>
    <ligand>
        <name>S-adenosyl-L-methionine</name>
        <dbReference type="ChEBI" id="CHEBI:59789"/>
    </ligand>
</feature>
<dbReference type="PROSITE" id="PS50926">
    <property type="entry name" value="TRAM"/>
    <property type="match status" value="1"/>
</dbReference>
<feature type="binding site" evidence="5">
    <location>
        <position position="272"/>
    </location>
    <ligand>
        <name>S-adenosyl-L-methionine</name>
        <dbReference type="ChEBI" id="CHEBI:59789"/>
    </ligand>
</feature>
<dbReference type="InterPro" id="IPR012340">
    <property type="entry name" value="NA-bd_OB-fold"/>
</dbReference>
<dbReference type="EMBL" id="BDQG01000001">
    <property type="protein sequence ID" value="GAW66454.1"/>
    <property type="molecule type" value="Genomic_DNA"/>
</dbReference>
<dbReference type="PANTHER" id="PTHR11061">
    <property type="entry name" value="RNA M5U METHYLTRANSFERASE"/>
    <property type="match status" value="1"/>
</dbReference>
<keyword evidence="2 5" id="KW-0489">Methyltransferase</keyword>
<dbReference type="CDD" id="cd02440">
    <property type="entry name" value="AdoMet_MTases"/>
    <property type="match status" value="1"/>
</dbReference>
<evidence type="ECO:0000313" key="9">
    <source>
        <dbReference type="Proteomes" id="UP000194153"/>
    </source>
</evidence>
<evidence type="ECO:0000256" key="1">
    <source>
        <dbReference type="ARBA" id="ARBA00022485"/>
    </source>
</evidence>
<dbReference type="Pfam" id="PF01938">
    <property type="entry name" value="TRAM"/>
    <property type="match status" value="1"/>
</dbReference>
<proteinExistence type="inferred from homology"/>
<keyword evidence="1" id="KW-0479">Metal-binding</keyword>
<dbReference type="InterPro" id="IPR002792">
    <property type="entry name" value="TRAM_dom"/>
</dbReference>
<dbReference type="SUPFAM" id="SSF50249">
    <property type="entry name" value="Nucleic acid-binding proteins"/>
    <property type="match status" value="1"/>
</dbReference>
<feature type="active site" evidence="6">
    <location>
        <position position="395"/>
    </location>
</feature>
<feature type="binding site" evidence="5">
    <location>
        <position position="322"/>
    </location>
    <ligand>
        <name>S-adenosyl-L-methionine</name>
        <dbReference type="ChEBI" id="CHEBI:59789"/>
    </ligand>
</feature>
<feature type="domain" description="TRAM" evidence="7">
    <location>
        <begin position="1"/>
        <end position="55"/>
    </location>
</feature>
<dbReference type="Gene3D" id="2.40.50.1070">
    <property type="match status" value="1"/>
</dbReference>
<dbReference type="Proteomes" id="UP000194153">
    <property type="component" value="Unassembled WGS sequence"/>
</dbReference>
<reference evidence="8 9" key="1">
    <citation type="submission" date="2017-04" db="EMBL/GenBank/DDBJ databases">
        <authorList>
            <consortium name="Geobacter pelophilus Genome Sequencing"/>
            <person name="Aoyagi T."/>
            <person name="Koike H."/>
            <person name="Hori T."/>
        </authorList>
    </citation>
    <scope>NUCLEOTIDE SEQUENCE [LARGE SCALE GENOMIC DNA]</scope>
    <source>
        <strain evidence="8 9">Drf2</strain>
    </source>
</reference>
<dbReference type="Gene3D" id="3.40.50.150">
    <property type="entry name" value="Vaccinia Virus protein VP39"/>
    <property type="match status" value="1"/>
</dbReference>
<dbReference type="PANTHER" id="PTHR11061:SF49">
    <property type="entry name" value="23S RRNA (URACIL(1939)-C(5))-METHYLTRANSFERASE RLMD"/>
    <property type="match status" value="1"/>
</dbReference>
<evidence type="ECO:0000313" key="8">
    <source>
        <dbReference type="EMBL" id="GAW66454.1"/>
    </source>
</evidence>
<dbReference type="InterPro" id="IPR030391">
    <property type="entry name" value="MeTrfase_TrmA_CS"/>
</dbReference>
<keyword evidence="3 5" id="KW-0808">Transferase</keyword>
<dbReference type="InterPro" id="IPR010280">
    <property type="entry name" value="U5_MeTrfase_fam"/>
</dbReference>
<dbReference type="RefSeq" id="WP_085812808.1">
    <property type="nucleotide sequence ID" value="NZ_BDQG01000001.1"/>
</dbReference>
<protein>
    <submittedName>
        <fullName evidence="8">RNA methyltransferase</fullName>
    </submittedName>
</protein>
<comment type="similarity">
    <text evidence="5">Belongs to the class I-like SAM-binding methyltransferase superfamily. RNA M5U methyltransferase family.</text>
</comment>